<accession>A0ABX8TPD3</accession>
<dbReference type="PANTHER" id="PTHR12526">
    <property type="entry name" value="GLYCOSYLTRANSFERASE"/>
    <property type="match status" value="1"/>
</dbReference>
<keyword evidence="2" id="KW-0808">Transferase</keyword>
<evidence type="ECO:0000313" key="4">
    <source>
        <dbReference type="EMBL" id="QYC12077.1"/>
    </source>
</evidence>
<dbReference type="CDD" id="cd03801">
    <property type="entry name" value="GT4_PimA-like"/>
    <property type="match status" value="1"/>
</dbReference>
<evidence type="ECO:0000256" key="2">
    <source>
        <dbReference type="ARBA" id="ARBA00022679"/>
    </source>
</evidence>
<dbReference type="PANTHER" id="PTHR12526:SF510">
    <property type="entry name" value="D-INOSITOL 3-PHOSPHATE GLYCOSYLTRANSFERASE"/>
    <property type="match status" value="1"/>
</dbReference>
<dbReference type="InterPro" id="IPR001296">
    <property type="entry name" value="Glyco_trans_1"/>
</dbReference>
<name>A0ABX8TPD3_9CAUL</name>
<organism evidence="4 5">
    <name type="scientific">Brevundimonas nasdae</name>
    <dbReference type="NCBI Taxonomy" id="172043"/>
    <lineage>
        <taxon>Bacteria</taxon>
        <taxon>Pseudomonadati</taxon>
        <taxon>Pseudomonadota</taxon>
        <taxon>Alphaproteobacteria</taxon>
        <taxon>Caulobacterales</taxon>
        <taxon>Caulobacteraceae</taxon>
        <taxon>Brevundimonas</taxon>
    </lineage>
</organism>
<feature type="domain" description="Glycosyl transferase family 1" evidence="3">
    <location>
        <begin position="150"/>
        <end position="309"/>
    </location>
</feature>
<evidence type="ECO:0000256" key="1">
    <source>
        <dbReference type="ARBA" id="ARBA00022676"/>
    </source>
</evidence>
<evidence type="ECO:0000313" key="5">
    <source>
        <dbReference type="Proteomes" id="UP000824334"/>
    </source>
</evidence>
<dbReference type="Proteomes" id="UP000824334">
    <property type="component" value="Chromosome"/>
</dbReference>
<reference evidence="4 5" key="1">
    <citation type="submission" date="2021-07" db="EMBL/GenBank/DDBJ databases">
        <title>Isolation and characterization of bacteria from a gold mining with a capacity of golden bioaccumulation.</title>
        <authorList>
            <person name="Yang X.J."/>
        </authorList>
    </citation>
    <scope>NUCLEOTIDE SEQUENCE [LARGE SCALE GENOMIC DNA]</scope>
    <source>
        <strain evidence="4 5">Au29</strain>
    </source>
</reference>
<sequence length="343" mass="38237">METVVRTLAGVSRYRSSIRIFCPEGADDHGNFDVQTVPEGRNIRIEALTRHIRAYDPDLIEVHQKVVDATRLARRFPRATNLLYRHHALKTPRTLLDRWRYQARYGVQDGLIFVSKSERDRFVAQHPGLADKSFGIPNPIQAEPWLAAPEDRDQIIAFAGRAMPEKGLDVLCAALPAVLERHPNWRAVLMLNDWDDHQAWAAPHVAPLERFGDRVAILRSASLGEVREIMKTVAIAVTPSVWAEPLGLTALEAHAAGAALISSGRGGLREASGPHALYVDEVTPASLTDAMETLVLDPERRTAMARAGQRYVLSNHLPERRSRDLDALRLKLLAMRKPVLVPA</sequence>
<dbReference type="Pfam" id="PF00534">
    <property type="entry name" value="Glycos_transf_1"/>
    <property type="match status" value="1"/>
</dbReference>
<dbReference type="EMBL" id="CP080034">
    <property type="protein sequence ID" value="QYC12077.1"/>
    <property type="molecule type" value="Genomic_DNA"/>
</dbReference>
<protein>
    <submittedName>
        <fullName evidence="4">Glycosyltransferase family 4 protein</fullName>
    </submittedName>
</protein>
<keyword evidence="5" id="KW-1185">Reference proteome</keyword>
<gene>
    <name evidence="4" type="ORF">KWG56_00320</name>
</gene>
<proteinExistence type="predicted"/>
<evidence type="ECO:0000259" key="3">
    <source>
        <dbReference type="Pfam" id="PF00534"/>
    </source>
</evidence>
<keyword evidence="1" id="KW-0328">Glycosyltransferase</keyword>